<dbReference type="EMBL" id="JACHJI010000040">
    <property type="protein sequence ID" value="MBB4903700.1"/>
    <property type="molecule type" value="Genomic_DNA"/>
</dbReference>
<sequence length="140" mass="15884">MVFVTKYRRSIMNDEVLTRCEEIMHKVYEGFGAELKESNGKANHVHLPMHHPPKVTLTSLVNSLKGVPSRRLRAEFTGRVNRSIMHGRFWSPSYFVARAAAHRSRWSRTTSRSRSGRTEPDHPWTQADSGAVPTAEARAG</sequence>
<dbReference type="Pfam" id="PF01797">
    <property type="entry name" value="Y1_Tnp"/>
    <property type="match status" value="1"/>
</dbReference>
<accession>A0A7W7PYJ9</accession>
<dbReference type="InterPro" id="IPR002686">
    <property type="entry name" value="Transposase_17"/>
</dbReference>
<gene>
    <name evidence="3" type="ORF">FHS37_007797</name>
</gene>
<dbReference type="SMART" id="SM01321">
    <property type="entry name" value="Y1_Tnp"/>
    <property type="match status" value="1"/>
</dbReference>
<dbReference type="PANTHER" id="PTHR33360:SF2">
    <property type="entry name" value="TRANSPOSASE FOR INSERTION SEQUENCE ELEMENT IS200"/>
    <property type="match status" value="1"/>
</dbReference>
<dbReference type="AlphaFoldDB" id="A0A7W7PYJ9"/>
<name>A0A7W7PYJ9_9ACTN</name>
<dbReference type="PANTHER" id="PTHR33360">
    <property type="entry name" value="TRANSPOSASE FOR INSERTION SEQUENCE ELEMENT IS200"/>
    <property type="match status" value="1"/>
</dbReference>
<protein>
    <submittedName>
        <fullName evidence="3">REP element-mobilizing transposase RayT</fullName>
    </submittedName>
</protein>
<feature type="region of interest" description="Disordered" evidence="1">
    <location>
        <begin position="101"/>
        <end position="140"/>
    </location>
</feature>
<evidence type="ECO:0000259" key="2">
    <source>
        <dbReference type="SMART" id="SM01321"/>
    </source>
</evidence>
<comment type="caution">
    <text evidence="3">The sequence shown here is derived from an EMBL/GenBank/DDBJ whole genome shotgun (WGS) entry which is preliminary data.</text>
</comment>
<dbReference type="Gene3D" id="3.30.70.1290">
    <property type="entry name" value="Transposase IS200-like"/>
    <property type="match status" value="1"/>
</dbReference>
<dbReference type="GO" id="GO:0004803">
    <property type="term" value="F:transposase activity"/>
    <property type="evidence" value="ECO:0007669"/>
    <property type="project" value="InterPro"/>
</dbReference>
<proteinExistence type="predicted"/>
<dbReference type="SUPFAM" id="SSF143422">
    <property type="entry name" value="Transposase IS200-like"/>
    <property type="match status" value="1"/>
</dbReference>
<evidence type="ECO:0000313" key="3">
    <source>
        <dbReference type="EMBL" id="MBB4903700.1"/>
    </source>
</evidence>
<dbReference type="Proteomes" id="UP000579523">
    <property type="component" value="Unassembled WGS sequence"/>
</dbReference>
<keyword evidence="4" id="KW-1185">Reference proteome</keyword>
<feature type="domain" description="Transposase IS200-like" evidence="2">
    <location>
        <begin position="2"/>
        <end position="108"/>
    </location>
</feature>
<organism evidence="3 4">
    <name type="scientific">Streptomyces griseomycini</name>
    <dbReference type="NCBI Taxonomy" id="66895"/>
    <lineage>
        <taxon>Bacteria</taxon>
        <taxon>Bacillati</taxon>
        <taxon>Actinomycetota</taxon>
        <taxon>Actinomycetes</taxon>
        <taxon>Kitasatosporales</taxon>
        <taxon>Streptomycetaceae</taxon>
        <taxon>Streptomyces</taxon>
    </lineage>
</organism>
<reference evidence="3 4" key="1">
    <citation type="submission" date="2020-08" db="EMBL/GenBank/DDBJ databases">
        <title>Genomic Encyclopedia of Type Strains, Phase III (KMG-III): the genomes of soil and plant-associated and newly described type strains.</title>
        <authorList>
            <person name="Whitman W."/>
        </authorList>
    </citation>
    <scope>NUCLEOTIDE SEQUENCE [LARGE SCALE GENOMIC DNA]</scope>
    <source>
        <strain evidence="3 4">CECT 3273</strain>
    </source>
</reference>
<dbReference type="InterPro" id="IPR036515">
    <property type="entry name" value="Transposase_17_sf"/>
</dbReference>
<dbReference type="GO" id="GO:0003677">
    <property type="term" value="F:DNA binding"/>
    <property type="evidence" value="ECO:0007669"/>
    <property type="project" value="InterPro"/>
</dbReference>
<evidence type="ECO:0000313" key="4">
    <source>
        <dbReference type="Proteomes" id="UP000579523"/>
    </source>
</evidence>
<dbReference type="GO" id="GO:0006313">
    <property type="term" value="P:DNA transposition"/>
    <property type="evidence" value="ECO:0007669"/>
    <property type="project" value="InterPro"/>
</dbReference>
<dbReference type="NCBIfam" id="NF033573">
    <property type="entry name" value="transpos_IS200"/>
    <property type="match status" value="1"/>
</dbReference>
<evidence type="ECO:0000256" key="1">
    <source>
        <dbReference type="SAM" id="MobiDB-lite"/>
    </source>
</evidence>